<feature type="signal peptide" evidence="1">
    <location>
        <begin position="1"/>
        <end position="21"/>
    </location>
</feature>
<sequence>MRTIGVLCLLVLLLVGENACTQDVANGLAIATCLAGLTVTATQPLQFGNVFQGVAKSQGKNDDANSGIFTISGAPSAGISIYLSLPAFLALLPGGADRMIVAFSTTDATVDTTTVTPSTAAAGDGWIDQNPYALPAAVVIGAGGSTCVYLGGRVLPSVNQTAGNYEADIICSVAYTGT</sequence>
<protein>
    <recommendedName>
        <fullName evidence="4">DUF4402 domain-containing protein</fullName>
    </recommendedName>
</protein>
<accession>A0A855XBS2</accession>
<reference evidence="2 3" key="1">
    <citation type="journal article" date="2018" name="ISME J.">
        <title>A methanotrophic archaeon couples anaerobic oxidation of methane to Fe(III) reduction.</title>
        <authorList>
            <person name="Cai C."/>
            <person name="Leu A.O."/>
            <person name="Xie G.J."/>
            <person name="Guo J."/>
            <person name="Feng Y."/>
            <person name="Zhao J.X."/>
            <person name="Tyson G.W."/>
            <person name="Yuan Z."/>
            <person name="Hu S."/>
        </authorList>
    </citation>
    <scope>NUCLEOTIDE SEQUENCE [LARGE SCALE GENOMIC DNA]</scope>
    <source>
        <strain evidence="2">FeB_12</strain>
    </source>
</reference>
<evidence type="ECO:0000313" key="2">
    <source>
        <dbReference type="EMBL" id="PWB76176.1"/>
    </source>
</evidence>
<dbReference type="AlphaFoldDB" id="A0A855XBS2"/>
<comment type="caution">
    <text evidence="2">The sequence shown here is derived from an EMBL/GenBank/DDBJ whole genome shotgun (WGS) entry which is preliminary data.</text>
</comment>
<evidence type="ECO:0000256" key="1">
    <source>
        <dbReference type="SAM" id="SignalP"/>
    </source>
</evidence>
<keyword evidence="1" id="KW-0732">Signal</keyword>
<proteinExistence type="predicted"/>
<dbReference type="EMBL" id="PQAP01000004">
    <property type="protein sequence ID" value="PWB76176.1"/>
    <property type="molecule type" value="Genomic_DNA"/>
</dbReference>
<evidence type="ECO:0008006" key="4">
    <source>
        <dbReference type="Google" id="ProtNLM"/>
    </source>
</evidence>
<name>A0A855XBS2_9BACT</name>
<evidence type="ECO:0000313" key="3">
    <source>
        <dbReference type="Proteomes" id="UP000250918"/>
    </source>
</evidence>
<dbReference type="Proteomes" id="UP000250918">
    <property type="component" value="Unassembled WGS sequence"/>
</dbReference>
<organism evidence="2 3">
    <name type="scientific">candidate division GN15 bacterium</name>
    <dbReference type="NCBI Taxonomy" id="2072418"/>
    <lineage>
        <taxon>Bacteria</taxon>
        <taxon>candidate division GN15</taxon>
    </lineage>
</organism>
<feature type="chain" id="PRO_5032788572" description="DUF4402 domain-containing protein" evidence="1">
    <location>
        <begin position="22"/>
        <end position="178"/>
    </location>
</feature>
<gene>
    <name evidence="2" type="ORF">C3F09_01110</name>
</gene>